<proteinExistence type="predicted"/>
<dbReference type="InterPro" id="IPR023213">
    <property type="entry name" value="CAT-like_dom_sf"/>
</dbReference>
<organism evidence="1 2">
    <name type="scientific">Coemansia guatemalensis</name>
    <dbReference type="NCBI Taxonomy" id="2761395"/>
    <lineage>
        <taxon>Eukaryota</taxon>
        <taxon>Fungi</taxon>
        <taxon>Fungi incertae sedis</taxon>
        <taxon>Zoopagomycota</taxon>
        <taxon>Kickxellomycotina</taxon>
        <taxon>Kickxellomycetes</taxon>
        <taxon>Kickxellales</taxon>
        <taxon>Kickxellaceae</taxon>
        <taxon>Coemansia</taxon>
    </lineage>
</organism>
<reference evidence="1" key="1">
    <citation type="submission" date="2022-07" db="EMBL/GenBank/DDBJ databases">
        <title>Phylogenomic reconstructions and comparative analyses of Kickxellomycotina fungi.</title>
        <authorList>
            <person name="Reynolds N.K."/>
            <person name="Stajich J.E."/>
            <person name="Barry K."/>
            <person name="Grigoriev I.V."/>
            <person name="Crous P."/>
            <person name="Smith M.E."/>
        </authorList>
    </citation>
    <scope>NUCLEOTIDE SEQUENCE</scope>
    <source>
        <strain evidence="1">NRRL 1565</strain>
    </source>
</reference>
<protein>
    <submittedName>
        <fullName evidence="1">Uncharacterized protein</fullName>
    </submittedName>
</protein>
<sequence length="140" mass="15597">MDAKSEVHLATTLNPQTFELDGFDKAAECFYIPFFYFFENAGEDGDFMNTKLLKDSLFQVLQEFPHLAGVLQKDSPDALNVVVDPNALNIPEFKETHCDMHFDEAKLANYSQLMLPKGANTTDAYLRGGPGKADKLASIN</sequence>
<dbReference type="OrthoDB" id="1862401at2759"/>
<name>A0A9W8HT76_9FUNG</name>
<dbReference type="AlphaFoldDB" id="A0A9W8HT76"/>
<feature type="non-terminal residue" evidence="1">
    <location>
        <position position="140"/>
    </location>
</feature>
<evidence type="ECO:0000313" key="1">
    <source>
        <dbReference type="EMBL" id="KAJ2795162.1"/>
    </source>
</evidence>
<dbReference type="Gene3D" id="3.30.559.10">
    <property type="entry name" value="Chloramphenicol acetyltransferase-like domain"/>
    <property type="match status" value="1"/>
</dbReference>
<evidence type="ECO:0000313" key="2">
    <source>
        <dbReference type="Proteomes" id="UP001140094"/>
    </source>
</evidence>
<dbReference type="EMBL" id="JANBUO010002282">
    <property type="protein sequence ID" value="KAJ2795162.1"/>
    <property type="molecule type" value="Genomic_DNA"/>
</dbReference>
<gene>
    <name evidence="1" type="ORF">H4R20_005974</name>
</gene>
<dbReference type="Pfam" id="PF02458">
    <property type="entry name" value="Transferase"/>
    <property type="match status" value="1"/>
</dbReference>
<accession>A0A9W8HT76</accession>
<comment type="caution">
    <text evidence="1">The sequence shown here is derived from an EMBL/GenBank/DDBJ whole genome shotgun (WGS) entry which is preliminary data.</text>
</comment>
<dbReference type="Proteomes" id="UP001140094">
    <property type="component" value="Unassembled WGS sequence"/>
</dbReference>
<keyword evidence="2" id="KW-1185">Reference proteome</keyword>